<organism evidence="3 4">
    <name type="scientific">Sporolactobacillus shoreae</name>
    <dbReference type="NCBI Taxonomy" id="1465501"/>
    <lineage>
        <taxon>Bacteria</taxon>
        <taxon>Bacillati</taxon>
        <taxon>Bacillota</taxon>
        <taxon>Bacilli</taxon>
        <taxon>Bacillales</taxon>
        <taxon>Sporolactobacillaceae</taxon>
        <taxon>Sporolactobacillus</taxon>
    </lineage>
</organism>
<feature type="domain" description="Glycosyltransferase subfamily 4-like N-terminal" evidence="2">
    <location>
        <begin position="14"/>
        <end position="174"/>
    </location>
</feature>
<dbReference type="Proteomes" id="UP000298347">
    <property type="component" value="Unassembled WGS sequence"/>
</dbReference>
<feature type="domain" description="Glycosyl transferase family 1" evidence="1">
    <location>
        <begin position="186"/>
        <end position="326"/>
    </location>
</feature>
<dbReference type="SUPFAM" id="SSF53756">
    <property type="entry name" value="UDP-Glycosyltransferase/glycogen phosphorylase"/>
    <property type="match status" value="1"/>
</dbReference>
<evidence type="ECO:0000313" key="4">
    <source>
        <dbReference type="Proteomes" id="UP000298347"/>
    </source>
</evidence>
<reference evidence="3 4" key="1">
    <citation type="journal article" date="2015" name="Int. J. Syst. Evol. Microbiol.">
        <title>Sporolactobacillus shoreae sp. nov. and Sporolactobacillus spathodeae sp. nov., two spore-forming lactic acid bacteria isolated from tree barks in Thailand.</title>
        <authorList>
            <person name="Thamacharoensuk T."/>
            <person name="Kitahara M."/>
            <person name="Ohkuma M."/>
            <person name="Thongchul N."/>
            <person name="Tanasupawat S."/>
        </authorList>
    </citation>
    <scope>NUCLEOTIDE SEQUENCE [LARGE SCALE GENOMIC DNA]</scope>
    <source>
        <strain evidence="3 4">BK92</strain>
    </source>
</reference>
<dbReference type="GO" id="GO:0016757">
    <property type="term" value="F:glycosyltransferase activity"/>
    <property type="evidence" value="ECO:0007669"/>
    <property type="project" value="InterPro"/>
</dbReference>
<dbReference type="InterPro" id="IPR001296">
    <property type="entry name" value="Glyco_trans_1"/>
</dbReference>
<protein>
    <submittedName>
        <fullName evidence="3">Glycosyltransferase family 1 protein</fullName>
    </submittedName>
</protein>
<dbReference type="AlphaFoldDB" id="A0A4Z0GTV1"/>
<dbReference type="Gene3D" id="3.40.50.2000">
    <property type="entry name" value="Glycogen Phosphorylase B"/>
    <property type="match status" value="2"/>
</dbReference>
<keyword evidence="3" id="KW-0808">Transferase</keyword>
<dbReference type="InterPro" id="IPR028098">
    <property type="entry name" value="Glyco_trans_4-like_N"/>
</dbReference>
<dbReference type="Pfam" id="PF00534">
    <property type="entry name" value="Glycos_transf_1"/>
    <property type="match status" value="1"/>
</dbReference>
<accession>A0A4Z0GTV1</accession>
<evidence type="ECO:0000259" key="1">
    <source>
        <dbReference type="Pfam" id="PF00534"/>
    </source>
</evidence>
<dbReference type="OrthoDB" id="9804196at2"/>
<gene>
    <name evidence="3" type="ORF">E4665_03215</name>
</gene>
<comment type="caution">
    <text evidence="3">The sequence shown here is derived from an EMBL/GenBank/DDBJ whole genome shotgun (WGS) entry which is preliminary data.</text>
</comment>
<keyword evidence="4" id="KW-1185">Reference proteome</keyword>
<sequence>MVMKILHVCEYVRGGITTYLNEILNYQVSDNQVSSVHVLMSEYNSDRLLINGVHVHYYSYERKFGRFFSAIRQINQAIQKIRPDIIHIHSSFAGLFVRLCFLFKRKRPKIVYCAHGWSFLMEISRMKKSIYGILERVLAVKTDRIINISDYEFIGSQKYKIPEEKSLVIPNGIEERLYKKNDIVLTLDHSKLNLLFVGRFDRQKGIDILLDFFKNDPLKHVRLYLIGENVLDPVRMKIPDHIISLGWIDHDRIDSYYEKFDAVIIPSRWEGFGLVAIEAMKNRKPVIASNRGDLPDLVKSGVNGYLFDLDHLEELTRILTTVSKQELQTMGEQGFSIFQEKYTGETLNRRLMDVYKQLIDRNEPVIQHASSQYEAK</sequence>
<dbReference type="EMBL" id="SRJD01000002">
    <property type="protein sequence ID" value="TGA99973.1"/>
    <property type="molecule type" value="Genomic_DNA"/>
</dbReference>
<dbReference type="PANTHER" id="PTHR12526:SF630">
    <property type="entry name" value="GLYCOSYLTRANSFERASE"/>
    <property type="match status" value="1"/>
</dbReference>
<name>A0A4Z0GTV1_9BACL</name>
<evidence type="ECO:0000313" key="3">
    <source>
        <dbReference type="EMBL" id="TGA99973.1"/>
    </source>
</evidence>
<proteinExistence type="predicted"/>
<evidence type="ECO:0000259" key="2">
    <source>
        <dbReference type="Pfam" id="PF13439"/>
    </source>
</evidence>
<dbReference type="Pfam" id="PF13439">
    <property type="entry name" value="Glyco_transf_4"/>
    <property type="match status" value="1"/>
</dbReference>
<dbReference type="PANTHER" id="PTHR12526">
    <property type="entry name" value="GLYCOSYLTRANSFERASE"/>
    <property type="match status" value="1"/>
</dbReference>